<protein>
    <submittedName>
        <fullName evidence="1">Uncharacterized protein</fullName>
    </submittedName>
</protein>
<reference evidence="1" key="1">
    <citation type="submission" date="2019-06" db="EMBL/GenBank/DDBJ databases">
        <authorList>
            <person name="Zheng W."/>
        </authorList>
    </citation>
    <scope>NUCLEOTIDE SEQUENCE</scope>
    <source>
        <strain evidence="1">QDHG01</strain>
    </source>
</reference>
<gene>
    <name evidence="1" type="ORF">FGO68_gene6781</name>
</gene>
<keyword evidence="2" id="KW-1185">Reference proteome</keyword>
<comment type="caution">
    <text evidence="1">The sequence shown here is derived from an EMBL/GenBank/DDBJ whole genome shotgun (WGS) entry which is preliminary data.</text>
</comment>
<sequence>MASSIHHTQLWSQTGSSLDPTYGRSCTCTWSPNPSQGQFFSIRILQSRFICVFSIQPSSCFPASTLLSQLDFCLFDPATHRASLDSLQIIVFDCLKRLLLLQVLVQTFPFALEFEIQTFESSFLVEPFHQHIIDRDWSNFPVDHSRRE</sequence>
<dbReference type="EMBL" id="RRYP01020497">
    <property type="protein sequence ID" value="TNV72906.1"/>
    <property type="molecule type" value="Genomic_DNA"/>
</dbReference>
<name>A0A8J8SWI0_HALGN</name>
<organism evidence="1 2">
    <name type="scientific">Halteria grandinella</name>
    <dbReference type="NCBI Taxonomy" id="5974"/>
    <lineage>
        <taxon>Eukaryota</taxon>
        <taxon>Sar</taxon>
        <taxon>Alveolata</taxon>
        <taxon>Ciliophora</taxon>
        <taxon>Intramacronucleata</taxon>
        <taxon>Spirotrichea</taxon>
        <taxon>Stichotrichia</taxon>
        <taxon>Sporadotrichida</taxon>
        <taxon>Halteriidae</taxon>
        <taxon>Halteria</taxon>
    </lineage>
</organism>
<proteinExistence type="predicted"/>
<dbReference type="Proteomes" id="UP000785679">
    <property type="component" value="Unassembled WGS sequence"/>
</dbReference>
<accession>A0A8J8SWI0</accession>
<evidence type="ECO:0000313" key="2">
    <source>
        <dbReference type="Proteomes" id="UP000785679"/>
    </source>
</evidence>
<dbReference type="AlphaFoldDB" id="A0A8J8SWI0"/>
<evidence type="ECO:0000313" key="1">
    <source>
        <dbReference type="EMBL" id="TNV72906.1"/>
    </source>
</evidence>